<dbReference type="EC" id="2.7.11.1" evidence="2"/>
<feature type="domain" description="Wall-associated receptor kinase C-terminal" evidence="9">
    <location>
        <begin position="195"/>
        <end position="257"/>
    </location>
</feature>
<dbReference type="Proteomes" id="UP000737018">
    <property type="component" value="Unassembled WGS sequence"/>
</dbReference>
<keyword evidence="11" id="KW-1185">Reference proteome</keyword>
<dbReference type="InterPro" id="IPR025287">
    <property type="entry name" value="WAK_GUB"/>
</dbReference>
<feature type="signal peptide" evidence="7">
    <location>
        <begin position="1"/>
        <end position="30"/>
    </location>
</feature>
<proteinExistence type="predicted"/>
<dbReference type="PANTHER" id="PTHR33138:SF11">
    <property type="entry name" value="KINASE-LIKE PROTEIN"/>
    <property type="match status" value="1"/>
</dbReference>
<accession>A0A8J4VE00</accession>
<evidence type="ECO:0000256" key="3">
    <source>
        <dbReference type="ARBA" id="ARBA00022729"/>
    </source>
</evidence>
<keyword evidence="3 7" id="KW-0732">Signal</keyword>
<gene>
    <name evidence="10" type="ORF">CMV_022900</name>
</gene>
<keyword evidence="4" id="KW-0325">Glycoprotein</keyword>
<evidence type="ECO:0000256" key="5">
    <source>
        <dbReference type="ARBA" id="ARBA00047899"/>
    </source>
</evidence>
<dbReference type="Pfam" id="PF14380">
    <property type="entry name" value="WAK_assoc"/>
    <property type="match status" value="1"/>
</dbReference>
<dbReference type="InterPro" id="IPR032872">
    <property type="entry name" value="WAK_assoc_C"/>
</dbReference>
<dbReference type="EMBL" id="JRKL02004935">
    <property type="protein sequence ID" value="KAF3951445.1"/>
    <property type="molecule type" value="Genomic_DNA"/>
</dbReference>
<evidence type="ECO:0000256" key="6">
    <source>
        <dbReference type="ARBA" id="ARBA00048679"/>
    </source>
</evidence>
<dbReference type="PANTHER" id="PTHR33138">
    <property type="entry name" value="OS01G0690200 PROTEIN"/>
    <property type="match status" value="1"/>
</dbReference>
<comment type="caution">
    <text evidence="10">The sequence shown here is derived from an EMBL/GenBank/DDBJ whole genome shotgun (WGS) entry which is preliminary data.</text>
</comment>
<dbReference type="GO" id="GO:0004674">
    <property type="term" value="F:protein serine/threonine kinase activity"/>
    <property type="evidence" value="ECO:0007669"/>
    <property type="project" value="UniProtKB-EC"/>
</dbReference>
<dbReference type="AlphaFoldDB" id="A0A8J4VE00"/>
<dbReference type="OrthoDB" id="1303655at2759"/>
<feature type="chain" id="PRO_5035287375" description="non-specific serine/threonine protein kinase" evidence="7">
    <location>
        <begin position="31"/>
        <end position="266"/>
    </location>
</feature>
<evidence type="ECO:0000259" key="8">
    <source>
        <dbReference type="Pfam" id="PF13947"/>
    </source>
</evidence>
<comment type="catalytic activity">
    <reaction evidence="5">
        <text>L-threonyl-[protein] + ATP = O-phospho-L-threonyl-[protein] + ADP + H(+)</text>
        <dbReference type="Rhea" id="RHEA:46608"/>
        <dbReference type="Rhea" id="RHEA-COMP:11060"/>
        <dbReference type="Rhea" id="RHEA-COMP:11605"/>
        <dbReference type="ChEBI" id="CHEBI:15378"/>
        <dbReference type="ChEBI" id="CHEBI:30013"/>
        <dbReference type="ChEBI" id="CHEBI:30616"/>
        <dbReference type="ChEBI" id="CHEBI:61977"/>
        <dbReference type="ChEBI" id="CHEBI:456216"/>
        <dbReference type="EC" id="2.7.11.1"/>
    </reaction>
</comment>
<evidence type="ECO:0000256" key="7">
    <source>
        <dbReference type="SAM" id="SignalP"/>
    </source>
</evidence>
<sequence>MNSWVLSSSPFLVSLFFIFFFCIKIPLSLCDEDTYESCSNMFNCGKLNNIGFPFWGDNRPNSCGYPGLKLNCQGSVATIKIMNVTYQVLGVNPDAQILKITREDFSTGICSPKFVNSTLDPSLLDLGIGFQNLTIVYGCDFSSLIPFLGQFNCQRNGFTRIKSGAYGPGECKVSVVVPVPVSVVVPVPAPVPVPVPVPVQSSPWTDIEIDQSKLEEAIREGFDVKWKVYTAACHNCTRSKGVCGYDLKRNQSTCYYSSPGTYTTCQ</sequence>
<evidence type="ECO:0000259" key="9">
    <source>
        <dbReference type="Pfam" id="PF14380"/>
    </source>
</evidence>
<dbReference type="GO" id="GO:0030247">
    <property type="term" value="F:polysaccharide binding"/>
    <property type="evidence" value="ECO:0007669"/>
    <property type="project" value="InterPro"/>
</dbReference>
<evidence type="ECO:0000256" key="4">
    <source>
        <dbReference type="ARBA" id="ARBA00023180"/>
    </source>
</evidence>
<reference evidence="10" key="1">
    <citation type="submission" date="2020-03" db="EMBL/GenBank/DDBJ databases">
        <title>Castanea mollissima Vanexum genome sequencing.</title>
        <authorList>
            <person name="Staton M."/>
        </authorList>
    </citation>
    <scope>NUCLEOTIDE SEQUENCE</scope>
    <source>
        <tissue evidence="10">Leaf</tissue>
    </source>
</reference>
<dbReference type="Pfam" id="PF13947">
    <property type="entry name" value="GUB_WAK_bind"/>
    <property type="match status" value="1"/>
</dbReference>
<evidence type="ECO:0000256" key="2">
    <source>
        <dbReference type="ARBA" id="ARBA00012513"/>
    </source>
</evidence>
<evidence type="ECO:0000256" key="1">
    <source>
        <dbReference type="ARBA" id="ARBA00004167"/>
    </source>
</evidence>
<comment type="subcellular location">
    <subcellularLocation>
        <location evidence="1">Membrane</location>
        <topology evidence="1">Single-pass membrane protein</topology>
    </subcellularLocation>
</comment>
<comment type="catalytic activity">
    <reaction evidence="6">
        <text>L-seryl-[protein] + ATP = O-phospho-L-seryl-[protein] + ADP + H(+)</text>
        <dbReference type="Rhea" id="RHEA:17989"/>
        <dbReference type="Rhea" id="RHEA-COMP:9863"/>
        <dbReference type="Rhea" id="RHEA-COMP:11604"/>
        <dbReference type="ChEBI" id="CHEBI:15378"/>
        <dbReference type="ChEBI" id="CHEBI:29999"/>
        <dbReference type="ChEBI" id="CHEBI:30616"/>
        <dbReference type="ChEBI" id="CHEBI:83421"/>
        <dbReference type="ChEBI" id="CHEBI:456216"/>
        <dbReference type="EC" id="2.7.11.1"/>
    </reaction>
</comment>
<feature type="domain" description="Wall-associated receptor kinase galacturonan-binding" evidence="8">
    <location>
        <begin position="38"/>
        <end position="101"/>
    </location>
</feature>
<organism evidence="10 11">
    <name type="scientific">Castanea mollissima</name>
    <name type="common">Chinese chestnut</name>
    <dbReference type="NCBI Taxonomy" id="60419"/>
    <lineage>
        <taxon>Eukaryota</taxon>
        <taxon>Viridiplantae</taxon>
        <taxon>Streptophyta</taxon>
        <taxon>Embryophyta</taxon>
        <taxon>Tracheophyta</taxon>
        <taxon>Spermatophyta</taxon>
        <taxon>Magnoliopsida</taxon>
        <taxon>eudicotyledons</taxon>
        <taxon>Gunneridae</taxon>
        <taxon>Pentapetalae</taxon>
        <taxon>rosids</taxon>
        <taxon>fabids</taxon>
        <taxon>Fagales</taxon>
        <taxon>Fagaceae</taxon>
        <taxon>Castanea</taxon>
    </lineage>
</organism>
<name>A0A8J4VE00_9ROSI</name>
<evidence type="ECO:0000313" key="10">
    <source>
        <dbReference type="EMBL" id="KAF3951445.1"/>
    </source>
</evidence>
<dbReference type="GO" id="GO:0016020">
    <property type="term" value="C:membrane"/>
    <property type="evidence" value="ECO:0007669"/>
    <property type="project" value="UniProtKB-SubCell"/>
</dbReference>
<evidence type="ECO:0000313" key="11">
    <source>
        <dbReference type="Proteomes" id="UP000737018"/>
    </source>
</evidence>
<protein>
    <recommendedName>
        <fullName evidence="2">non-specific serine/threonine protein kinase</fullName>
        <ecNumber evidence="2">2.7.11.1</ecNumber>
    </recommendedName>
</protein>